<dbReference type="AlphaFoldDB" id="A0A0B0P8N5"/>
<keyword evidence="2" id="KW-1185">Reference proteome</keyword>
<reference evidence="2" key="1">
    <citation type="submission" date="2014-09" db="EMBL/GenBank/DDBJ databases">
        <authorList>
            <person name="Mudge J."/>
            <person name="Ramaraj T."/>
            <person name="Lindquist I.E."/>
            <person name="Bharti A.K."/>
            <person name="Sundararajan A."/>
            <person name="Cameron C.T."/>
            <person name="Woodward J.E."/>
            <person name="May G.D."/>
            <person name="Brubaker C."/>
            <person name="Broadhvest J."/>
            <person name="Wilkins T.A."/>
        </authorList>
    </citation>
    <scope>NUCLEOTIDE SEQUENCE</scope>
    <source>
        <strain evidence="2">cv. AKA8401</strain>
    </source>
</reference>
<evidence type="ECO:0000313" key="1">
    <source>
        <dbReference type="EMBL" id="KHG21267.1"/>
    </source>
</evidence>
<protein>
    <submittedName>
        <fullName evidence="1">Uncharacterized protein</fullName>
    </submittedName>
</protein>
<accession>A0A0B0P8N5</accession>
<proteinExistence type="predicted"/>
<organism evidence="1 2">
    <name type="scientific">Gossypium arboreum</name>
    <name type="common">Tree cotton</name>
    <name type="synonym">Gossypium nanking</name>
    <dbReference type="NCBI Taxonomy" id="29729"/>
    <lineage>
        <taxon>Eukaryota</taxon>
        <taxon>Viridiplantae</taxon>
        <taxon>Streptophyta</taxon>
        <taxon>Embryophyta</taxon>
        <taxon>Tracheophyta</taxon>
        <taxon>Spermatophyta</taxon>
        <taxon>Magnoliopsida</taxon>
        <taxon>eudicotyledons</taxon>
        <taxon>Gunneridae</taxon>
        <taxon>Pentapetalae</taxon>
        <taxon>rosids</taxon>
        <taxon>malvids</taxon>
        <taxon>Malvales</taxon>
        <taxon>Malvaceae</taxon>
        <taxon>Malvoideae</taxon>
        <taxon>Gossypium</taxon>
    </lineage>
</organism>
<dbReference type="Proteomes" id="UP000032142">
    <property type="component" value="Unassembled WGS sequence"/>
</dbReference>
<sequence length="50" mass="5547">MRTAQLYGEDDSGISHGWPFLWCPSSAFQALPEFLTAGILFPFWALSNLG</sequence>
<name>A0A0B0P8N5_GOSAR</name>
<evidence type="ECO:0000313" key="2">
    <source>
        <dbReference type="Proteomes" id="UP000032142"/>
    </source>
</evidence>
<dbReference type="EMBL" id="KN418039">
    <property type="protein sequence ID" value="KHG21267.1"/>
    <property type="molecule type" value="Genomic_DNA"/>
</dbReference>
<gene>
    <name evidence="1" type="ORF">F383_03467</name>
</gene>